<evidence type="ECO:0000313" key="3">
    <source>
        <dbReference type="Proteomes" id="UP000295390"/>
    </source>
</evidence>
<dbReference type="GO" id="GO:0004519">
    <property type="term" value="F:endonuclease activity"/>
    <property type="evidence" value="ECO:0007669"/>
    <property type="project" value="UniProtKB-KW"/>
</dbReference>
<evidence type="ECO:0000259" key="1">
    <source>
        <dbReference type="Pfam" id="PF03372"/>
    </source>
</evidence>
<keyword evidence="2" id="KW-0269">Exonuclease</keyword>
<dbReference type="InterPro" id="IPR036691">
    <property type="entry name" value="Endo/exonu/phosph_ase_sf"/>
</dbReference>
<dbReference type="SUPFAM" id="SSF56219">
    <property type="entry name" value="DNase I-like"/>
    <property type="match status" value="1"/>
</dbReference>
<evidence type="ECO:0000313" key="2">
    <source>
        <dbReference type="EMBL" id="TDQ25667.1"/>
    </source>
</evidence>
<dbReference type="InterPro" id="IPR005135">
    <property type="entry name" value="Endo/exonuclease/phosphatase"/>
</dbReference>
<feature type="domain" description="Endonuclease/exonuclease/phosphatase" evidence="1">
    <location>
        <begin position="66"/>
        <end position="300"/>
    </location>
</feature>
<comment type="caution">
    <text evidence="2">The sequence shown here is derived from an EMBL/GenBank/DDBJ whole genome shotgun (WGS) entry which is preliminary data.</text>
</comment>
<keyword evidence="3" id="KW-1185">Reference proteome</keyword>
<keyword evidence="2" id="KW-0378">Hydrolase</keyword>
<gene>
    <name evidence="2" type="ORF">DFQ07_2093</name>
</gene>
<protein>
    <submittedName>
        <fullName evidence="2">Endonuclease/exonuclease/phosphatase family protein</fullName>
    </submittedName>
</protein>
<keyword evidence="2" id="KW-0540">Nuclease</keyword>
<proteinExistence type="predicted"/>
<sequence>MSLLQMKSMQILLMTNQFMYMKFQSVLGLIKKFSFLFFFIIISCSVNNSSESDIENEIEETEFKVMSYNISGGTFSTYKDSIISLIKKNAPDILGVQELSGSIKSEFLSFLGSSYSIIETFPSNVNINTHNIIYNNRLFNVTNFGYFETETCGPRRFINWTLLKRKDNNEEYYIYNNHLCNSDLELRKQHLIDLVNLMVEHKAQFGGDYKAIITGDFNSGLDTEFIQFILGKESLTIDLDTYINPVNIIDTWREINPTITKPSQGEISVDWIFSTPNIEIISSSVDMTGTNTQNEFPSDHSPVITVFK</sequence>
<name>A0A4R6THF1_9FLAO</name>
<dbReference type="OrthoDB" id="9793162at2"/>
<dbReference type="GO" id="GO:0004527">
    <property type="term" value="F:exonuclease activity"/>
    <property type="evidence" value="ECO:0007669"/>
    <property type="project" value="UniProtKB-KW"/>
</dbReference>
<organism evidence="2 3">
    <name type="scientific">Tenacibaculum caenipelagi</name>
    <dbReference type="NCBI Taxonomy" id="1325435"/>
    <lineage>
        <taxon>Bacteria</taxon>
        <taxon>Pseudomonadati</taxon>
        <taxon>Bacteroidota</taxon>
        <taxon>Flavobacteriia</taxon>
        <taxon>Flavobacteriales</taxon>
        <taxon>Flavobacteriaceae</taxon>
        <taxon>Tenacibaculum</taxon>
    </lineage>
</organism>
<dbReference type="AlphaFoldDB" id="A0A4R6THF1"/>
<accession>A0A4R6THF1</accession>
<dbReference type="Proteomes" id="UP000295390">
    <property type="component" value="Unassembled WGS sequence"/>
</dbReference>
<dbReference type="Pfam" id="PF03372">
    <property type="entry name" value="Exo_endo_phos"/>
    <property type="match status" value="1"/>
</dbReference>
<dbReference type="Gene3D" id="3.60.10.10">
    <property type="entry name" value="Endonuclease/exonuclease/phosphatase"/>
    <property type="match status" value="1"/>
</dbReference>
<reference evidence="2 3" key="1">
    <citation type="submission" date="2019-03" db="EMBL/GenBank/DDBJ databases">
        <title>Genomic Encyclopedia of Type Strains, Phase III (KMG-III): the genomes of soil and plant-associated and newly described type strains.</title>
        <authorList>
            <person name="Whitman W."/>
        </authorList>
    </citation>
    <scope>NUCLEOTIDE SEQUENCE [LARGE SCALE GENOMIC DNA]</scope>
    <source>
        <strain evidence="2 3">CECT 8283</strain>
    </source>
</reference>
<keyword evidence="2" id="KW-0255">Endonuclease</keyword>
<dbReference type="EMBL" id="SNYH01000004">
    <property type="protein sequence ID" value="TDQ25667.1"/>
    <property type="molecule type" value="Genomic_DNA"/>
</dbReference>